<feature type="domain" description="HAMP" evidence="10">
    <location>
        <begin position="344"/>
        <end position="396"/>
    </location>
</feature>
<organism evidence="11 12">
    <name type="scientific">Litorilituus sediminis</name>
    <dbReference type="NCBI Taxonomy" id="718192"/>
    <lineage>
        <taxon>Bacteria</taxon>
        <taxon>Pseudomonadati</taxon>
        <taxon>Pseudomonadota</taxon>
        <taxon>Gammaproteobacteria</taxon>
        <taxon>Alteromonadales</taxon>
        <taxon>Colwelliaceae</taxon>
        <taxon>Litorilituus</taxon>
    </lineage>
</organism>
<dbReference type="GO" id="GO:0006935">
    <property type="term" value="P:chemotaxis"/>
    <property type="evidence" value="ECO:0007669"/>
    <property type="project" value="UniProtKB-ARBA"/>
</dbReference>
<dbReference type="OrthoDB" id="6846832at2"/>
<dbReference type="GO" id="GO:0007165">
    <property type="term" value="P:signal transduction"/>
    <property type="evidence" value="ECO:0007669"/>
    <property type="project" value="UniProtKB-KW"/>
</dbReference>
<keyword evidence="2" id="KW-0997">Cell inner membrane</keyword>
<evidence type="ECO:0000259" key="10">
    <source>
        <dbReference type="PROSITE" id="PS50885"/>
    </source>
</evidence>
<evidence type="ECO:0000259" key="9">
    <source>
        <dbReference type="PROSITE" id="PS50192"/>
    </source>
</evidence>
<keyword evidence="7" id="KW-0812">Transmembrane</keyword>
<dbReference type="SUPFAM" id="SSF58104">
    <property type="entry name" value="Methyl-accepting chemotaxis protein (MCP) signaling domain"/>
    <property type="match status" value="1"/>
</dbReference>
<feature type="domain" description="Methyl-accepting transducer" evidence="8">
    <location>
        <begin position="401"/>
        <end position="637"/>
    </location>
</feature>
<proteinExistence type="inferred from homology"/>
<keyword evidence="12" id="KW-1185">Reference proteome</keyword>
<evidence type="ECO:0000256" key="6">
    <source>
        <dbReference type="SAM" id="Coils"/>
    </source>
</evidence>
<sequence length="676" mass="73865">MVLKVSHKVAIGFSVILLLLLFSSISSIGILTDIEAATAKVDNYALPIQKHGNAVQKQILKQAKSAALIPTLPNEQAIEQLQVNFQAQDVILQENLLAISKLLSAFPNIKNLDEFTQAYNAYSQAVAAMFAFRKQELAKTSLLHETQDSLYITLDEASAILGDLSFLEDSENQRQIDTIVGSANQIEGYLYNLIDASKTILAIDNIAEVEASQQTMAIGIENIEQLQAHLVRLGEDYDTQGLIEMFVEEFARTKAALTLDNNLFEIKISQLEQKQGLLLSAQDAEREINIAITTIDTFLQAVDDNLMALQLDTLANVEQGNLETIVVFIILFILGVVIAFITIRAMTASLSEINVALAQIAKGDLSQQLTVKSEDEYGQVAKNVNLVVADLCRLIGNIRQNSHLMLQAAGQSSEQISQVSDSLVQQEHTIEQTNVQTDELAESADQIQQQAKGAEEQMTGALVHSQKLELTTNKASQGMQRLTQVLDNTTSTMTSLEQEANNITSILDTIGSISEQTNLLALNAAIEAARAGEVGRGFAVVADEVRLLASRTQQSAGEIQQMIESLQRQTKQAVQDIQSGRSEAVNCQQDTEQLLEIQQLISDAINQIHSVSRDISSAAYHQSDLTKNINDNVEAVVDLSRQSSEKSVTTQSYSQQVAELAEQLEKAIGAFKVPNG</sequence>
<keyword evidence="6" id="KW-0175">Coiled coil</keyword>
<dbReference type="SMART" id="SM00304">
    <property type="entry name" value="HAMP"/>
    <property type="match status" value="1"/>
</dbReference>
<dbReference type="PROSITE" id="PS50885">
    <property type="entry name" value="HAMP"/>
    <property type="match status" value="1"/>
</dbReference>
<keyword evidence="3 5" id="KW-0807">Transducer</keyword>
<dbReference type="PROSITE" id="PS50111">
    <property type="entry name" value="CHEMOTAXIS_TRANSDUC_2"/>
    <property type="match status" value="1"/>
</dbReference>
<evidence type="ECO:0000313" key="12">
    <source>
        <dbReference type="Proteomes" id="UP000290244"/>
    </source>
</evidence>
<comment type="similarity">
    <text evidence="4">Belongs to the methyl-accepting chemotaxis (MCP) protein family.</text>
</comment>
<evidence type="ECO:0000256" key="5">
    <source>
        <dbReference type="PROSITE-ProRule" id="PRU00284"/>
    </source>
</evidence>
<evidence type="ECO:0000256" key="7">
    <source>
        <dbReference type="SAM" id="Phobius"/>
    </source>
</evidence>
<accession>A0A4P6P8V3</accession>
<dbReference type="Gene3D" id="1.10.287.950">
    <property type="entry name" value="Methyl-accepting chemotaxis protein"/>
    <property type="match status" value="1"/>
</dbReference>
<evidence type="ECO:0000256" key="3">
    <source>
        <dbReference type="ARBA" id="ARBA00023224"/>
    </source>
</evidence>
<gene>
    <name evidence="11" type="ORF">EMK97_13880</name>
</gene>
<keyword evidence="7" id="KW-0472">Membrane</keyword>
<feature type="domain" description="T-SNARE coiled-coil homology" evidence="9">
    <location>
        <begin position="601"/>
        <end position="650"/>
    </location>
</feature>
<dbReference type="SMART" id="SM00283">
    <property type="entry name" value="MA"/>
    <property type="match status" value="1"/>
</dbReference>
<dbReference type="InterPro" id="IPR000727">
    <property type="entry name" value="T_SNARE_dom"/>
</dbReference>
<evidence type="ECO:0000256" key="4">
    <source>
        <dbReference type="ARBA" id="ARBA00029447"/>
    </source>
</evidence>
<evidence type="ECO:0000313" key="11">
    <source>
        <dbReference type="EMBL" id="QBG36729.1"/>
    </source>
</evidence>
<dbReference type="Pfam" id="PF00015">
    <property type="entry name" value="MCPsignal"/>
    <property type="match status" value="1"/>
</dbReference>
<reference evidence="11 12" key="1">
    <citation type="submission" date="2018-12" db="EMBL/GenBank/DDBJ databases">
        <title>Complete genome of Litorilituus sediminis.</title>
        <authorList>
            <person name="Liu A."/>
            <person name="Rong J."/>
        </authorList>
    </citation>
    <scope>NUCLEOTIDE SEQUENCE [LARGE SCALE GENOMIC DNA]</scope>
    <source>
        <strain evidence="11 12">JCM 17549</strain>
    </source>
</reference>
<dbReference type="KEGG" id="lsd:EMK97_13880"/>
<dbReference type="EMBL" id="CP034759">
    <property type="protein sequence ID" value="QBG36729.1"/>
    <property type="molecule type" value="Genomic_DNA"/>
</dbReference>
<dbReference type="CDD" id="cd06225">
    <property type="entry name" value="HAMP"/>
    <property type="match status" value="1"/>
</dbReference>
<feature type="transmembrane region" description="Helical" evidence="7">
    <location>
        <begin position="325"/>
        <end position="343"/>
    </location>
</feature>
<evidence type="ECO:0000256" key="2">
    <source>
        <dbReference type="ARBA" id="ARBA00022519"/>
    </source>
</evidence>
<dbReference type="PANTHER" id="PTHR32089">
    <property type="entry name" value="METHYL-ACCEPTING CHEMOTAXIS PROTEIN MCPB"/>
    <property type="match status" value="1"/>
</dbReference>
<dbReference type="FunFam" id="1.10.287.950:FF:000001">
    <property type="entry name" value="Methyl-accepting chemotaxis sensory transducer"/>
    <property type="match status" value="1"/>
</dbReference>
<dbReference type="RefSeq" id="WP_130603156.1">
    <property type="nucleotide sequence ID" value="NZ_CP034759.1"/>
</dbReference>
<dbReference type="PANTHER" id="PTHR32089:SF70">
    <property type="entry name" value="ENERGY TAXIS MODULATING METHYL ACCEPTING SENSORY TRANSDUCER"/>
    <property type="match status" value="1"/>
</dbReference>
<dbReference type="Proteomes" id="UP000290244">
    <property type="component" value="Chromosome"/>
</dbReference>
<dbReference type="Pfam" id="PF00672">
    <property type="entry name" value="HAMP"/>
    <property type="match status" value="1"/>
</dbReference>
<keyword evidence="7" id="KW-1133">Transmembrane helix</keyword>
<dbReference type="InterPro" id="IPR003660">
    <property type="entry name" value="HAMP_dom"/>
</dbReference>
<evidence type="ECO:0000256" key="1">
    <source>
        <dbReference type="ARBA" id="ARBA00004429"/>
    </source>
</evidence>
<dbReference type="PROSITE" id="PS50192">
    <property type="entry name" value="T_SNARE"/>
    <property type="match status" value="1"/>
</dbReference>
<dbReference type="InterPro" id="IPR004089">
    <property type="entry name" value="MCPsignal_dom"/>
</dbReference>
<dbReference type="GO" id="GO:0005886">
    <property type="term" value="C:plasma membrane"/>
    <property type="evidence" value="ECO:0007669"/>
    <property type="project" value="UniProtKB-SubCell"/>
</dbReference>
<evidence type="ECO:0000259" key="8">
    <source>
        <dbReference type="PROSITE" id="PS50111"/>
    </source>
</evidence>
<protein>
    <submittedName>
        <fullName evidence="11">Methyl-accepting chemotaxis protein</fullName>
    </submittedName>
</protein>
<dbReference type="AlphaFoldDB" id="A0A4P6P8V3"/>
<feature type="coiled-coil region" evidence="6">
    <location>
        <begin position="430"/>
        <end position="499"/>
    </location>
</feature>
<comment type="subcellular location">
    <subcellularLocation>
        <location evidence="1">Cell inner membrane</location>
        <topology evidence="1">Multi-pass membrane protein</topology>
    </subcellularLocation>
</comment>
<keyword evidence="2" id="KW-1003">Cell membrane</keyword>
<name>A0A4P6P8V3_9GAMM</name>